<name>A0A7V7G025_9GAMM</name>
<dbReference type="PANTHER" id="PTHR36302:SF1">
    <property type="entry name" value="COPPER CHAPERONE PCU(A)C"/>
    <property type="match status" value="1"/>
</dbReference>
<protein>
    <submittedName>
        <fullName evidence="2">Copper chaperone PCu(A)C</fullName>
    </submittedName>
</protein>
<evidence type="ECO:0000313" key="3">
    <source>
        <dbReference type="Proteomes" id="UP000486760"/>
    </source>
</evidence>
<feature type="signal peptide" evidence="1">
    <location>
        <begin position="1"/>
        <end position="22"/>
    </location>
</feature>
<reference evidence="2 3" key="1">
    <citation type="submission" date="2019-08" db="EMBL/GenBank/DDBJ databases">
        <title>Bioinformatics analysis of the strain L3 and L5.</title>
        <authorList>
            <person name="Li X."/>
        </authorList>
    </citation>
    <scope>NUCLEOTIDE SEQUENCE [LARGE SCALE GENOMIC DNA]</scope>
    <source>
        <strain evidence="2 3">L5</strain>
    </source>
</reference>
<dbReference type="SUPFAM" id="SSF110087">
    <property type="entry name" value="DR1885-like metal-binding protein"/>
    <property type="match status" value="1"/>
</dbReference>
<keyword evidence="1" id="KW-0732">Signal</keyword>
<keyword evidence="3" id="KW-1185">Reference proteome</keyword>
<dbReference type="PANTHER" id="PTHR36302">
    <property type="entry name" value="BLR7088 PROTEIN"/>
    <property type="match status" value="1"/>
</dbReference>
<dbReference type="RefSeq" id="WP_149327631.1">
    <property type="nucleotide sequence ID" value="NZ_VTPY01000003.1"/>
</dbReference>
<gene>
    <name evidence="2" type="ORF">F0A17_06955</name>
</gene>
<dbReference type="InterPro" id="IPR036182">
    <property type="entry name" value="PCuAC_sf"/>
</dbReference>
<evidence type="ECO:0000256" key="1">
    <source>
        <dbReference type="SAM" id="SignalP"/>
    </source>
</evidence>
<dbReference type="EMBL" id="VTPY01000003">
    <property type="protein sequence ID" value="KAA0012676.1"/>
    <property type="molecule type" value="Genomic_DNA"/>
</dbReference>
<sequence length="155" mass="16436">MKLPHHLLAAIGLSLVTLSALADALVIEHAQVRAVPPGSPTSAAFMSLHNPGEQDVKLVGAGSPAAEAVELHRHADVDGVMQMRQVPEIVIPAGGRTELQPGGWHMMLIGLTEPLVEGESVRIELELETGETQALDAPIKRILESGANDHAHDHE</sequence>
<accession>A0A7V7G025</accession>
<dbReference type="Gene3D" id="2.60.40.1890">
    <property type="entry name" value="PCu(A)C copper chaperone"/>
    <property type="match status" value="1"/>
</dbReference>
<dbReference type="AlphaFoldDB" id="A0A7V7G025"/>
<organism evidence="2 3">
    <name type="scientific">Billgrantia pellis</name>
    <dbReference type="NCBI Taxonomy" id="2606936"/>
    <lineage>
        <taxon>Bacteria</taxon>
        <taxon>Pseudomonadati</taxon>
        <taxon>Pseudomonadota</taxon>
        <taxon>Gammaproteobacteria</taxon>
        <taxon>Oceanospirillales</taxon>
        <taxon>Halomonadaceae</taxon>
        <taxon>Billgrantia</taxon>
    </lineage>
</organism>
<dbReference type="InterPro" id="IPR007410">
    <property type="entry name" value="LpqE-like"/>
</dbReference>
<comment type="caution">
    <text evidence="2">The sequence shown here is derived from an EMBL/GenBank/DDBJ whole genome shotgun (WGS) entry which is preliminary data.</text>
</comment>
<dbReference type="Pfam" id="PF04314">
    <property type="entry name" value="PCuAC"/>
    <property type="match status" value="1"/>
</dbReference>
<evidence type="ECO:0000313" key="2">
    <source>
        <dbReference type="EMBL" id="KAA0012676.1"/>
    </source>
</evidence>
<proteinExistence type="predicted"/>
<dbReference type="Proteomes" id="UP000486760">
    <property type="component" value="Unassembled WGS sequence"/>
</dbReference>
<dbReference type="InterPro" id="IPR058248">
    <property type="entry name" value="Lxx211020-like"/>
</dbReference>
<feature type="chain" id="PRO_5030925001" evidence="1">
    <location>
        <begin position="23"/>
        <end position="155"/>
    </location>
</feature>